<organism evidence="1 2">
    <name type="scientific">Caerostris extrusa</name>
    <name type="common">Bark spider</name>
    <name type="synonym">Caerostris bankana</name>
    <dbReference type="NCBI Taxonomy" id="172846"/>
    <lineage>
        <taxon>Eukaryota</taxon>
        <taxon>Metazoa</taxon>
        <taxon>Ecdysozoa</taxon>
        <taxon>Arthropoda</taxon>
        <taxon>Chelicerata</taxon>
        <taxon>Arachnida</taxon>
        <taxon>Araneae</taxon>
        <taxon>Araneomorphae</taxon>
        <taxon>Entelegynae</taxon>
        <taxon>Araneoidea</taxon>
        <taxon>Araneidae</taxon>
        <taxon>Caerostris</taxon>
    </lineage>
</organism>
<dbReference type="Proteomes" id="UP001054945">
    <property type="component" value="Unassembled WGS sequence"/>
</dbReference>
<name>A0AAV4M744_CAEEX</name>
<accession>A0AAV4M744</accession>
<evidence type="ECO:0000313" key="2">
    <source>
        <dbReference type="Proteomes" id="UP001054945"/>
    </source>
</evidence>
<gene>
    <name evidence="1" type="ORF">CEXT_507251</name>
</gene>
<keyword evidence="2" id="KW-1185">Reference proteome</keyword>
<dbReference type="EMBL" id="BPLR01019472">
    <property type="protein sequence ID" value="GIX68251.1"/>
    <property type="molecule type" value="Genomic_DNA"/>
</dbReference>
<protein>
    <submittedName>
        <fullName evidence="1">Uncharacterized protein</fullName>
    </submittedName>
</protein>
<reference evidence="1 2" key="1">
    <citation type="submission" date="2021-06" db="EMBL/GenBank/DDBJ databases">
        <title>Caerostris extrusa draft genome.</title>
        <authorList>
            <person name="Kono N."/>
            <person name="Arakawa K."/>
        </authorList>
    </citation>
    <scope>NUCLEOTIDE SEQUENCE [LARGE SCALE GENOMIC DNA]</scope>
</reference>
<dbReference type="AlphaFoldDB" id="A0AAV4M744"/>
<comment type="caution">
    <text evidence="1">The sequence shown here is derived from an EMBL/GenBank/DDBJ whole genome shotgun (WGS) entry which is preliminary data.</text>
</comment>
<evidence type="ECO:0000313" key="1">
    <source>
        <dbReference type="EMBL" id="GIX68251.1"/>
    </source>
</evidence>
<proteinExistence type="predicted"/>
<sequence length="95" mass="10735">MANKWKKNCYGVLLVYSIHPIFLDDSFEVGMAAKMHPQIHAVEVIGQKRSSVTLVQYQEETMESAGTNNCLLFILPLEADQYLCGFADIISSFLY</sequence>